<dbReference type="InterPro" id="IPR013057">
    <property type="entry name" value="AA_transpt_TM"/>
</dbReference>
<feature type="compositionally biased region" description="Low complexity" evidence="5">
    <location>
        <begin position="9"/>
        <end position="22"/>
    </location>
</feature>
<feature type="compositionally biased region" description="Basic and acidic residues" evidence="5">
    <location>
        <begin position="63"/>
        <end position="74"/>
    </location>
</feature>
<feature type="transmembrane region" description="Helical" evidence="6">
    <location>
        <begin position="408"/>
        <end position="426"/>
    </location>
</feature>
<organism evidence="8 9">
    <name type="scientific">Esox lucius</name>
    <name type="common">Northern pike</name>
    <dbReference type="NCBI Taxonomy" id="8010"/>
    <lineage>
        <taxon>Eukaryota</taxon>
        <taxon>Metazoa</taxon>
        <taxon>Chordata</taxon>
        <taxon>Craniata</taxon>
        <taxon>Vertebrata</taxon>
        <taxon>Euteleostomi</taxon>
        <taxon>Actinopterygii</taxon>
        <taxon>Neopterygii</taxon>
        <taxon>Teleostei</taxon>
        <taxon>Protacanthopterygii</taxon>
        <taxon>Esociformes</taxon>
        <taxon>Esocidae</taxon>
        <taxon>Esox</taxon>
    </lineage>
</organism>
<sequence>MSEDKAAEGMEPAPQAAAPPAEINTIPNGKGHEAGEQTTAAAKSPPGDTSEQEIVPNSSQNVRSEDLEAKRAESQEFLSSIEDKKTTRFTDFEGKTSFGMSVFNLGNAIMGSGILGLSYAMANTGVVLFLVLLTVVAVLSSYSIHLLLKSSGIVGIRAYEQLGQRAFGTPGKMAAGIAITLQNIGAMSSYLFIVKNEFPLVIQAFMGITSSSGEWYLNGKYLVVLVSISVILPLALMKQLGELMLAVSVIYKKFQTPCPFTDFTLNSTAGTAVSMVISQCSVFLLQTAYTIPILAFAFVCHPEVLPIYTELKNPSKKRMQHVSNISIVVMYTMYFLAALFGYLTFYGEVESELLHTYSRLDPYDTLILCVRLAVLTAVTLTVPIVLFPVRRAIQQLFFPNKTFYWPRHIAIAVTLLTLINLLVIFAPNILGIFGIIGATSAPCLIFIFPAIFYIRIVPKEQEPMRSTPKILAACFAGIGFLFMIMSLSFIIIDWTSGSSKGNGGH</sequence>
<feature type="region of interest" description="Disordered" evidence="5">
    <location>
        <begin position="1"/>
        <end position="76"/>
    </location>
</feature>
<dbReference type="Ensembl" id="ENSELUT00000027799.3">
    <property type="protein sequence ID" value="ENSELUP00000018029.3"/>
    <property type="gene ID" value="ENSELUG00000017631.3"/>
</dbReference>
<dbReference type="GeneTree" id="ENSGT00940000157127"/>
<evidence type="ECO:0000256" key="6">
    <source>
        <dbReference type="SAM" id="Phobius"/>
    </source>
</evidence>
<dbReference type="GO" id="GO:0015186">
    <property type="term" value="F:L-glutamine transmembrane transporter activity"/>
    <property type="evidence" value="ECO:0007669"/>
    <property type="project" value="TreeGrafter"/>
</dbReference>
<accession>A0A3P8YN84</accession>
<evidence type="ECO:0000256" key="1">
    <source>
        <dbReference type="ARBA" id="ARBA00004141"/>
    </source>
</evidence>
<dbReference type="GO" id="GO:0005290">
    <property type="term" value="F:L-histidine transmembrane transporter activity"/>
    <property type="evidence" value="ECO:0007669"/>
    <property type="project" value="TreeGrafter"/>
</dbReference>
<name>A0A3P8YN84_ESOLU</name>
<feature type="transmembrane region" description="Helical" evidence="6">
    <location>
        <begin position="365"/>
        <end position="387"/>
    </location>
</feature>
<evidence type="ECO:0000256" key="5">
    <source>
        <dbReference type="SAM" id="MobiDB-lite"/>
    </source>
</evidence>
<feature type="transmembrane region" description="Helical" evidence="6">
    <location>
        <begin position="173"/>
        <end position="193"/>
    </location>
</feature>
<evidence type="ECO:0000256" key="3">
    <source>
        <dbReference type="ARBA" id="ARBA00022989"/>
    </source>
</evidence>
<keyword evidence="2 6" id="KW-0812">Transmembrane</keyword>
<feature type="domain" description="Amino acid transporter transmembrane" evidence="7">
    <location>
        <begin position="95"/>
        <end position="492"/>
    </location>
</feature>
<comment type="subcellular location">
    <subcellularLocation>
        <location evidence="1">Membrane</location>
        <topology evidence="1">Multi-pass membrane protein</topology>
    </subcellularLocation>
</comment>
<dbReference type="Pfam" id="PF01490">
    <property type="entry name" value="Aa_trans"/>
    <property type="match status" value="1"/>
</dbReference>
<keyword evidence="4 6" id="KW-0472">Membrane</keyword>
<dbReference type="STRING" id="8010.ENSELUP00000018029"/>
<dbReference type="Bgee" id="ENSELUG00000017631">
    <property type="expression patterns" value="Expressed in brain and 10 other cell types or tissues"/>
</dbReference>
<evidence type="ECO:0000256" key="4">
    <source>
        <dbReference type="ARBA" id="ARBA00023136"/>
    </source>
</evidence>
<evidence type="ECO:0000256" key="2">
    <source>
        <dbReference type="ARBA" id="ARBA00022692"/>
    </source>
</evidence>
<evidence type="ECO:0000259" key="7">
    <source>
        <dbReference type="Pfam" id="PF01490"/>
    </source>
</evidence>
<dbReference type="PANTHER" id="PTHR22950:SF22">
    <property type="entry name" value="SODIUM-COUPLED NEUTRAL AMINO ACID TRANSPORTER 3"/>
    <property type="match status" value="1"/>
</dbReference>
<reference evidence="8" key="2">
    <citation type="submission" date="2020-02" db="EMBL/GenBank/DDBJ databases">
        <title>Esox lucius (northern pike) genome, fEsoLuc1, primary haplotype.</title>
        <authorList>
            <person name="Myers G."/>
            <person name="Karagic N."/>
            <person name="Meyer A."/>
            <person name="Pippel M."/>
            <person name="Reichard M."/>
            <person name="Winkler S."/>
            <person name="Tracey A."/>
            <person name="Sims Y."/>
            <person name="Howe K."/>
            <person name="Rhie A."/>
            <person name="Formenti G."/>
            <person name="Durbin R."/>
            <person name="Fedrigo O."/>
            <person name="Jarvis E.D."/>
        </authorList>
    </citation>
    <scope>NUCLEOTIDE SEQUENCE [LARGE SCALE GENOMIC DNA]</scope>
</reference>
<dbReference type="PANTHER" id="PTHR22950">
    <property type="entry name" value="AMINO ACID TRANSPORTER"/>
    <property type="match status" value="1"/>
</dbReference>
<protein>
    <recommendedName>
        <fullName evidence="7">Amino acid transporter transmembrane domain-containing protein</fullName>
    </recommendedName>
</protein>
<feature type="transmembrane region" description="Helical" evidence="6">
    <location>
        <begin position="470"/>
        <end position="492"/>
    </location>
</feature>
<dbReference type="Proteomes" id="UP000265140">
    <property type="component" value="Chromosome 17"/>
</dbReference>
<dbReference type="GO" id="GO:0005886">
    <property type="term" value="C:plasma membrane"/>
    <property type="evidence" value="ECO:0007669"/>
    <property type="project" value="TreeGrafter"/>
</dbReference>
<reference evidence="8" key="4">
    <citation type="submission" date="2025-09" db="UniProtKB">
        <authorList>
            <consortium name="Ensembl"/>
        </authorList>
    </citation>
    <scope>IDENTIFICATION</scope>
</reference>
<feature type="transmembrane region" description="Helical" evidence="6">
    <location>
        <begin position="126"/>
        <end position="148"/>
    </location>
</feature>
<evidence type="ECO:0000313" key="8">
    <source>
        <dbReference type="Ensembl" id="ENSELUP00000018029.3"/>
    </source>
</evidence>
<dbReference type="GO" id="GO:0015182">
    <property type="term" value="F:L-asparagine transmembrane transporter activity"/>
    <property type="evidence" value="ECO:0007669"/>
    <property type="project" value="TreeGrafter"/>
</dbReference>
<reference evidence="8" key="3">
    <citation type="submission" date="2025-08" db="UniProtKB">
        <authorList>
            <consortium name="Ensembl"/>
        </authorList>
    </citation>
    <scope>IDENTIFICATION</scope>
</reference>
<keyword evidence="9" id="KW-1185">Reference proteome</keyword>
<feature type="transmembrane region" description="Helical" evidence="6">
    <location>
        <begin position="215"/>
        <end position="236"/>
    </location>
</feature>
<proteinExistence type="predicted"/>
<reference evidence="9" key="1">
    <citation type="journal article" date="2014" name="PLoS ONE">
        <title>The genome and linkage map of the northern pike (Esox lucius): conserved synteny revealed between the salmonid sister group and the Neoteleostei.</title>
        <authorList>
            <person name="Rondeau E.B."/>
            <person name="Minkley D.R."/>
            <person name="Leong J.S."/>
            <person name="Messmer A.M."/>
            <person name="Jantzen J.R."/>
            <person name="von Schalburg K.R."/>
            <person name="Lemon C."/>
            <person name="Bird N.H."/>
            <person name="Koop B.F."/>
        </authorList>
    </citation>
    <scope>NUCLEOTIDE SEQUENCE</scope>
</reference>
<feature type="transmembrane region" description="Helical" evidence="6">
    <location>
        <begin position="98"/>
        <end position="120"/>
    </location>
</feature>
<dbReference type="AlphaFoldDB" id="A0A3P8YN84"/>
<keyword evidence="3 6" id="KW-1133">Transmembrane helix</keyword>
<feature type="transmembrane region" description="Helical" evidence="6">
    <location>
        <begin position="322"/>
        <end position="345"/>
    </location>
</feature>
<feature type="transmembrane region" description="Helical" evidence="6">
    <location>
        <begin position="432"/>
        <end position="458"/>
    </location>
</feature>
<dbReference type="GO" id="GO:0015817">
    <property type="term" value="P:histidine transport"/>
    <property type="evidence" value="ECO:0007669"/>
    <property type="project" value="TreeGrafter"/>
</dbReference>
<evidence type="ECO:0000313" key="9">
    <source>
        <dbReference type="Proteomes" id="UP000265140"/>
    </source>
</evidence>